<evidence type="ECO:0000313" key="2">
    <source>
        <dbReference type="Proteomes" id="UP000326950"/>
    </source>
</evidence>
<protein>
    <submittedName>
        <fullName evidence="1">Uncharacterized protein</fullName>
    </submittedName>
</protein>
<organism evidence="1 2">
    <name type="scientific">Aspergillus tamarii</name>
    <dbReference type="NCBI Taxonomy" id="41984"/>
    <lineage>
        <taxon>Eukaryota</taxon>
        <taxon>Fungi</taxon>
        <taxon>Dikarya</taxon>
        <taxon>Ascomycota</taxon>
        <taxon>Pezizomycotina</taxon>
        <taxon>Eurotiomycetes</taxon>
        <taxon>Eurotiomycetidae</taxon>
        <taxon>Eurotiales</taxon>
        <taxon>Aspergillaceae</taxon>
        <taxon>Aspergillus</taxon>
        <taxon>Aspergillus subgen. Circumdati</taxon>
    </lineage>
</organism>
<gene>
    <name evidence="1" type="ORF">BDV40DRAFT_264522</name>
</gene>
<dbReference type="OrthoDB" id="4503294at2759"/>
<name>A0A5N6UVK7_ASPTM</name>
<proteinExistence type="predicted"/>
<dbReference type="EMBL" id="ML738625">
    <property type="protein sequence ID" value="KAE8162688.1"/>
    <property type="molecule type" value="Genomic_DNA"/>
</dbReference>
<sequence>MSRAVVALTAPDLLSHSSAGCSSLCAVDNIPFRVSTAAVILVEVLRAHFEDLRLMELNRVGLMRDRDKSNQLGQATCRVQRGRKMSSSAILL</sequence>
<evidence type="ECO:0000313" key="1">
    <source>
        <dbReference type="EMBL" id="KAE8162688.1"/>
    </source>
</evidence>
<keyword evidence="2" id="KW-1185">Reference proteome</keyword>
<dbReference type="Proteomes" id="UP000326950">
    <property type="component" value="Unassembled WGS sequence"/>
</dbReference>
<reference evidence="1 2" key="1">
    <citation type="submission" date="2019-04" db="EMBL/GenBank/DDBJ databases">
        <title>Friends and foes A comparative genomics study of 23 Aspergillus species from section Flavi.</title>
        <authorList>
            <consortium name="DOE Joint Genome Institute"/>
            <person name="Kjaerbolling I."/>
            <person name="Vesth T."/>
            <person name="Frisvad J.C."/>
            <person name="Nybo J.L."/>
            <person name="Theobald S."/>
            <person name="Kildgaard S."/>
            <person name="Isbrandt T."/>
            <person name="Kuo A."/>
            <person name="Sato A."/>
            <person name="Lyhne E.K."/>
            <person name="Kogle M.E."/>
            <person name="Wiebenga A."/>
            <person name="Kun R.S."/>
            <person name="Lubbers R.J."/>
            <person name="Makela M.R."/>
            <person name="Barry K."/>
            <person name="Chovatia M."/>
            <person name="Clum A."/>
            <person name="Daum C."/>
            <person name="Haridas S."/>
            <person name="He G."/>
            <person name="LaButti K."/>
            <person name="Lipzen A."/>
            <person name="Mondo S."/>
            <person name="Riley R."/>
            <person name="Salamov A."/>
            <person name="Simmons B.A."/>
            <person name="Magnuson J.K."/>
            <person name="Henrissat B."/>
            <person name="Mortensen U.H."/>
            <person name="Larsen T.O."/>
            <person name="Devries R.P."/>
            <person name="Grigoriev I.V."/>
            <person name="Machida M."/>
            <person name="Baker S.E."/>
            <person name="Andersen M.R."/>
        </authorList>
    </citation>
    <scope>NUCLEOTIDE SEQUENCE [LARGE SCALE GENOMIC DNA]</scope>
    <source>
        <strain evidence="1 2">CBS 117626</strain>
    </source>
</reference>
<accession>A0A5N6UVK7</accession>
<dbReference type="AlphaFoldDB" id="A0A5N6UVK7"/>